<dbReference type="GO" id="GO:0000289">
    <property type="term" value="P:nuclear-transcribed mRNA poly(A) tail shortening"/>
    <property type="evidence" value="ECO:0007669"/>
    <property type="project" value="TreeGrafter"/>
</dbReference>
<accession>A0A0D8XZD8</accession>
<dbReference type="InterPro" id="IPR006941">
    <property type="entry name" value="RNase_CAF1"/>
</dbReference>
<dbReference type="AlphaFoldDB" id="A0A0D8XZD8"/>
<reference evidence="3" key="2">
    <citation type="journal article" date="2016" name="Sci. Rep.">
        <title>Dictyocaulus viviparus genome, variome and transcriptome elucidate lungworm biology and support future intervention.</title>
        <authorList>
            <person name="McNulty S.N."/>
            <person name="Strube C."/>
            <person name="Rosa B.A."/>
            <person name="Martin J.C."/>
            <person name="Tyagi R."/>
            <person name="Choi Y.J."/>
            <person name="Wang Q."/>
            <person name="Hallsworth Pepin K."/>
            <person name="Zhang X."/>
            <person name="Ozersky P."/>
            <person name="Wilson R.K."/>
            <person name="Sternberg P.W."/>
            <person name="Gasser R.B."/>
            <person name="Mitreva M."/>
        </authorList>
    </citation>
    <scope>NUCLEOTIDE SEQUENCE [LARGE SCALE GENOMIC DNA]</scope>
    <source>
        <strain evidence="3">HannoverDv2000</strain>
    </source>
</reference>
<dbReference type="PANTHER" id="PTHR15092:SF22">
    <property type="entry name" value="POLY(A)-SPECIFIC RIBONUCLEASE PNLDC1"/>
    <property type="match status" value="1"/>
</dbReference>
<dbReference type="EMBL" id="KN716242">
    <property type="protein sequence ID" value="KJH49222.1"/>
    <property type="molecule type" value="Genomic_DNA"/>
</dbReference>
<dbReference type="InterPro" id="IPR012337">
    <property type="entry name" value="RNaseH-like_sf"/>
</dbReference>
<dbReference type="OrthoDB" id="414075at2759"/>
<reference evidence="2 3" key="1">
    <citation type="submission" date="2013-11" db="EMBL/GenBank/DDBJ databases">
        <title>Draft genome of the bovine lungworm Dictyocaulus viviparus.</title>
        <authorList>
            <person name="Mitreva M."/>
        </authorList>
    </citation>
    <scope>NUCLEOTIDE SEQUENCE [LARGE SCALE GENOMIC DNA]</scope>
    <source>
        <strain evidence="2 3">HannoverDv2000</strain>
    </source>
</reference>
<evidence type="ECO:0000256" key="1">
    <source>
        <dbReference type="ARBA" id="ARBA00008372"/>
    </source>
</evidence>
<dbReference type="PANTHER" id="PTHR15092">
    <property type="entry name" value="POLY A -SPECIFIC RIBONUCLEASE/TARGET OF EGR1, MEMBER 1"/>
    <property type="match status" value="1"/>
</dbReference>
<dbReference type="GO" id="GO:0005634">
    <property type="term" value="C:nucleus"/>
    <property type="evidence" value="ECO:0007669"/>
    <property type="project" value="TreeGrafter"/>
</dbReference>
<dbReference type="SUPFAM" id="SSF53098">
    <property type="entry name" value="Ribonuclease H-like"/>
    <property type="match status" value="1"/>
</dbReference>
<dbReference type="Gene3D" id="3.30.420.10">
    <property type="entry name" value="Ribonuclease H-like superfamily/Ribonuclease H"/>
    <property type="match status" value="2"/>
</dbReference>
<keyword evidence="3" id="KW-1185">Reference proteome</keyword>
<dbReference type="Pfam" id="PF04857">
    <property type="entry name" value="CAF1"/>
    <property type="match status" value="1"/>
</dbReference>
<comment type="similarity">
    <text evidence="1">Belongs to the CAF1 family.</text>
</comment>
<organism evidence="2 3">
    <name type="scientific">Dictyocaulus viviparus</name>
    <name type="common">Bovine lungworm</name>
    <dbReference type="NCBI Taxonomy" id="29172"/>
    <lineage>
        <taxon>Eukaryota</taxon>
        <taxon>Metazoa</taxon>
        <taxon>Ecdysozoa</taxon>
        <taxon>Nematoda</taxon>
        <taxon>Chromadorea</taxon>
        <taxon>Rhabditida</taxon>
        <taxon>Rhabditina</taxon>
        <taxon>Rhabditomorpha</taxon>
        <taxon>Strongyloidea</taxon>
        <taxon>Metastrongylidae</taxon>
        <taxon>Dictyocaulus</taxon>
    </lineage>
</organism>
<sequence>MAIHVGRDNFHYLLPDIMRSVSSAAFISVDFEFLGSPSTSGKDSRSLFDTPHEQYVKICSVVKRFPPCQLGLACFYDFETGIGTGSRYSVDVYCITLFKRSCKSDFSVSPATIRFLVQHGFNFNKFVTDGVTYSNRSELAKLEDKISKDVYDLEVFENGLGERVRSLKMRILCEMVDESEIFPDHCTKNASSRRHSVVIHLFREENEGYEFDECLWDRPLNSLEETLVVFALSQEFPDFEFHVNEKRTLLYVGRRPVMYYVTNEEKLIRRQESLKNLLQEIAGISSVFSRIFERKPPLVAHNCFLDLMYIYNCFHAELPVTYAEWKKEVHALLPIIVDTKILAGALKDLHATDSNNKRQPSPVILPIRTSLVINGEDESVSLWKRQQSYHNASFDALVTGDVFIKLAHLFVFTKCSHILDKSLPLHKLFFAVRTEVANKVPFPLTNVDCCKLVIRTARMLLVLVQALSKFITVDIYCGCPQTLFNQT</sequence>
<protein>
    <submittedName>
        <fullName evidence="2">CAF1 family ribonuclease</fullName>
    </submittedName>
</protein>
<dbReference type="Proteomes" id="UP000053766">
    <property type="component" value="Unassembled WGS sequence"/>
</dbReference>
<evidence type="ECO:0000313" key="3">
    <source>
        <dbReference type="Proteomes" id="UP000053766"/>
    </source>
</evidence>
<dbReference type="GO" id="GO:0005783">
    <property type="term" value="C:endoplasmic reticulum"/>
    <property type="evidence" value="ECO:0007669"/>
    <property type="project" value="TreeGrafter"/>
</dbReference>
<name>A0A0D8XZD8_DICVI</name>
<evidence type="ECO:0000313" key="2">
    <source>
        <dbReference type="EMBL" id="KJH49222.1"/>
    </source>
</evidence>
<dbReference type="GO" id="GO:0000175">
    <property type="term" value="F:3'-5'-RNA exonuclease activity"/>
    <property type="evidence" value="ECO:0007669"/>
    <property type="project" value="TreeGrafter"/>
</dbReference>
<dbReference type="InterPro" id="IPR036397">
    <property type="entry name" value="RNaseH_sf"/>
</dbReference>
<dbReference type="GO" id="GO:1990431">
    <property type="term" value="P:priRNA 3'-end processing"/>
    <property type="evidence" value="ECO:0007669"/>
    <property type="project" value="TreeGrafter"/>
</dbReference>
<dbReference type="STRING" id="29172.A0A0D8XZD8"/>
<dbReference type="GO" id="GO:0003723">
    <property type="term" value="F:RNA binding"/>
    <property type="evidence" value="ECO:0007669"/>
    <property type="project" value="TreeGrafter"/>
</dbReference>
<dbReference type="InterPro" id="IPR051181">
    <property type="entry name" value="CAF1_poly(A)_ribonucleases"/>
</dbReference>
<dbReference type="GO" id="GO:1990432">
    <property type="term" value="P:siRNA 3'-end processing"/>
    <property type="evidence" value="ECO:0007669"/>
    <property type="project" value="TreeGrafter"/>
</dbReference>
<proteinExistence type="inferred from homology"/>
<gene>
    <name evidence="2" type="ORF">DICVIV_04662</name>
</gene>